<dbReference type="SUPFAM" id="SSF53335">
    <property type="entry name" value="S-adenosyl-L-methionine-dependent methyltransferases"/>
    <property type="match status" value="1"/>
</dbReference>
<comment type="caution">
    <text evidence="4">The sequence shown here is derived from an EMBL/GenBank/DDBJ whole genome shotgun (WGS) entry which is preliminary data.</text>
</comment>
<gene>
    <name evidence="4" type="ORF">QYE77_09980</name>
</gene>
<evidence type="ECO:0000256" key="2">
    <source>
        <dbReference type="ARBA" id="ARBA00022679"/>
    </source>
</evidence>
<dbReference type="Gene3D" id="3.40.50.150">
    <property type="entry name" value="Vaccinia Virus protein VP39"/>
    <property type="match status" value="1"/>
</dbReference>
<sequence>MFYSIPPAMQARMQELEARDARERALGLPTAQRLRQVAPDTGRFLALMAAAAPAGTYVEIGTSGGYSTLWIALGARSQGRKVVTFEIDPQKVHLARETFHLAQVEDVVTVIEGDALAHLPALAQIAFCFLDAEKDLYAPCYDLVVPRLCPGGWLIADNVISHREVLQSLVDRALADPRVDALVLPLDRGLLLCRKG</sequence>
<dbReference type="Proteomes" id="UP001254165">
    <property type="component" value="Unassembled WGS sequence"/>
</dbReference>
<accession>A0ABU3NP30</accession>
<dbReference type="EMBL" id="JAUHMF010000002">
    <property type="protein sequence ID" value="MDT8898598.1"/>
    <property type="molecule type" value="Genomic_DNA"/>
</dbReference>
<reference evidence="4 5" key="1">
    <citation type="submission" date="2023-07" db="EMBL/GenBank/DDBJ databases">
        <title>Novel species of Thermanaerothrix with wide hydrolytic capabilities.</title>
        <authorList>
            <person name="Zayulina K.S."/>
            <person name="Podosokorskaya O.A."/>
            <person name="Elcheninov A.G."/>
        </authorList>
    </citation>
    <scope>NUCLEOTIDE SEQUENCE [LARGE SCALE GENOMIC DNA]</scope>
    <source>
        <strain evidence="4 5">4228-RoL</strain>
    </source>
</reference>
<proteinExistence type="predicted"/>
<dbReference type="InterPro" id="IPR029063">
    <property type="entry name" value="SAM-dependent_MTases_sf"/>
</dbReference>
<evidence type="ECO:0000256" key="3">
    <source>
        <dbReference type="ARBA" id="ARBA00022691"/>
    </source>
</evidence>
<dbReference type="PANTHER" id="PTHR43167:SF1">
    <property type="entry name" value="PUTATIVE (AFU_ORTHOLOGUE AFUA_6G01830)-RELATED"/>
    <property type="match status" value="1"/>
</dbReference>
<dbReference type="PROSITE" id="PS51682">
    <property type="entry name" value="SAM_OMT_I"/>
    <property type="match status" value="1"/>
</dbReference>
<keyword evidence="2 4" id="KW-0808">Transferase</keyword>
<dbReference type="Pfam" id="PF01596">
    <property type="entry name" value="Methyltransf_3"/>
    <property type="match status" value="1"/>
</dbReference>
<protein>
    <submittedName>
        <fullName evidence="4">Class I SAM-dependent methyltransferase</fullName>
        <ecNumber evidence="4">2.1.1.-</ecNumber>
    </submittedName>
</protein>
<dbReference type="GO" id="GO:0032259">
    <property type="term" value="P:methylation"/>
    <property type="evidence" value="ECO:0007669"/>
    <property type="project" value="UniProtKB-KW"/>
</dbReference>
<dbReference type="InterPro" id="IPR002935">
    <property type="entry name" value="SAM_O-MeTrfase"/>
</dbReference>
<keyword evidence="5" id="KW-1185">Reference proteome</keyword>
<keyword evidence="3" id="KW-0949">S-adenosyl-L-methionine</keyword>
<name>A0ABU3NP30_9CHLR</name>
<evidence type="ECO:0000256" key="1">
    <source>
        <dbReference type="ARBA" id="ARBA00022603"/>
    </source>
</evidence>
<evidence type="ECO:0000313" key="4">
    <source>
        <dbReference type="EMBL" id="MDT8898598.1"/>
    </source>
</evidence>
<dbReference type="GO" id="GO:0008168">
    <property type="term" value="F:methyltransferase activity"/>
    <property type="evidence" value="ECO:0007669"/>
    <property type="project" value="UniProtKB-KW"/>
</dbReference>
<dbReference type="PANTHER" id="PTHR43167">
    <property type="entry name" value="PUTATIVE (AFU_ORTHOLOGUE AFUA_6G01830)-RELATED"/>
    <property type="match status" value="1"/>
</dbReference>
<dbReference type="EC" id="2.1.1.-" evidence="4"/>
<organism evidence="4 5">
    <name type="scientific">Thermanaerothrix solaris</name>
    <dbReference type="NCBI Taxonomy" id="3058434"/>
    <lineage>
        <taxon>Bacteria</taxon>
        <taxon>Bacillati</taxon>
        <taxon>Chloroflexota</taxon>
        <taxon>Anaerolineae</taxon>
        <taxon>Anaerolineales</taxon>
        <taxon>Anaerolineaceae</taxon>
        <taxon>Thermanaerothrix</taxon>
    </lineage>
</organism>
<keyword evidence="1 4" id="KW-0489">Methyltransferase</keyword>
<evidence type="ECO:0000313" key="5">
    <source>
        <dbReference type="Proteomes" id="UP001254165"/>
    </source>
</evidence>
<dbReference type="RefSeq" id="WP_315625261.1">
    <property type="nucleotide sequence ID" value="NZ_JAUHMF010000002.1"/>
</dbReference>